<dbReference type="InterPro" id="IPR018958">
    <property type="entry name" value="Knr4/Smi1-like_dom"/>
</dbReference>
<dbReference type="EMBL" id="CP023699">
    <property type="protein sequence ID" value="QEU97242.1"/>
    <property type="molecule type" value="Genomic_DNA"/>
</dbReference>
<proteinExistence type="predicted"/>
<keyword evidence="4" id="KW-1185">Reference proteome</keyword>
<dbReference type="RefSeq" id="WP_055552448.1">
    <property type="nucleotide sequence ID" value="NZ_CP023699.1"/>
</dbReference>
<reference evidence="3 4" key="1">
    <citation type="submission" date="2017-09" db="EMBL/GenBank/DDBJ databases">
        <authorList>
            <person name="Lee N."/>
            <person name="Cho B.-K."/>
        </authorList>
    </citation>
    <scope>NUCLEOTIDE SEQUENCE [LARGE SCALE GENOMIC DNA]</scope>
    <source>
        <strain evidence="3 4">ATCC 12853</strain>
    </source>
</reference>
<feature type="domain" description="Knr4/Smi1-like" evidence="2">
    <location>
        <begin position="36"/>
        <end position="173"/>
    </location>
</feature>
<protein>
    <submittedName>
        <fullName evidence="3">SMI1/KNR4 family protein</fullName>
    </submittedName>
</protein>
<evidence type="ECO:0000313" key="3">
    <source>
        <dbReference type="EMBL" id="QEU97242.1"/>
    </source>
</evidence>
<dbReference type="OrthoDB" id="458118at2"/>
<organism evidence="3 4">
    <name type="scientific">Streptomyces kanamyceticus</name>
    <dbReference type="NCBI Taxonomy" id="1967"/>
    <lineage>
        <taxon>Bacteria</taxon>
        <taxon>Bacillati</taxon>
        <taxon>Actinomycetota</taxon>
        <taxon>Actinomycetes</taxon>
        <taxon>Kitasatosporales</taxon>
        <taxon>Streptomycetaceae</taxon>
        <taxon>Streptomyces</taxon>
    </lineage>
</organism>
<evidence type="ECO:0000256" key="1">
    <source>
        <dbReference type="SAM" id="MobiDB-lite"/>
    </source>
</evidence>
<name>A0A5J6GS31_STRKN</name>
<gene>
    <name evidence="3" type="ORF">CP970_10225</name>
</gene>
<evidence type="ECO:0000259" key="2">
    <source>
        <dbReference type="SMART" id="SM00860"/>
    </source>
</evidence>
<dbReference type="SMART" id="SM00860">
    <property type="entry name" value="SMI1_KNR4"/>
    <property type="match status" value="1"/>
</dbReference>
<dbReference type="Proteomes" id="UP000325529">
    <property type="component" value="Chromosome"/>
</dbReference>
<evidence type="ECO:0000313" key="4">
    <source>
        <dbReference type="Proteomes" id="UP000325529"/>
    </source>
</evidence>
<accession>A0A5J6GS31</accession>
<sequence length="612" mass="66465">MEIVEWGPFLNRWSEEWAQARAAGESVPGRGLGFDPVDPARLAALEERLREWEIEAPLPPSLRAFLTVTDGWREAGGFVQLLAGAQDIEPYDDPYDLGEMYDAELTEDSADADVLLAGMWGRALRLSLESDATDVLLDPGDVDADGEWAVYLYHGWGGQEPTRYASFRAFMEGMYEEFYRLGGDCPDFENSVTRALDARVAEARLACLRGELDDALGVFEEAGRFGRARARLLASQLDVLLDGGRGWVPVEPDMDDPLYAAEALPLKVREYVHRSQGDGPSPTSGSTDTQRAAAVVREVERGTYEYGSPGVFGRAVEEARGLARWGDTEGAWRVIAAAVPAWVPYGDDHVAPFGLLGDPLLGPLVTPERGRQLLTTPRGGHGGSGPRPVPAAGRARRHDGLGWLADEHSRGAVRRGMYRFVLVEGIGPEELAERFGVEPLGPVAGEGDLWHLQVAQGRGQRPLPMARIGAGGEGWSFAFESDRFGGHDPDRLTHPGTELSRGTRALTVWWEPGLFHFACAEDGEQRCAFTVHGTRRASSGTLPAALSPDRLFPDPAGPAADRSDEARALGAMAETFGVHLPRFALDEGRLPILLTRPWIRPPGAGEAYATMG</sequence>
<dbReference type="KEGG" id="ska:CP970_10225"/>
<feature type="region of interest" description="Disordered" evidence="1">
    <location>
        <begin position="371"/>
        <end position="394"/>
    </location>
</feature>
<dbReference type="AlphaFoldDB" id="A0A5J6GS31"/>